<reference evidence="1 2" key="1">
    <citation type="journal article" date="2011" name="Stand. Genomic Sci.">
        <title>Complete genome sequence of Haliscomenobacter hydrossis type strain (O).</title>
        <authorList>
            <consortium name="US DOE Joint Genome Institute (JGI-PGF)"/>
            <person name="Daligault H."/>
            <person name="Lapidus A."/>
            <person name="Zeytun A."/>
            <person name="Nolan M."/>
            <person name="Lucas S."/>
            <person name="Del Rio T.G."/>
            <person name="Tice H."/>
            <person name="Cheng J.F."/>
            <person name="Tapia R."/>
            <person name="Han C."/>
            <person name="Goodwin L."/>
            <person name="Pitluck S."/>
            <person name="Liolios K."/>
            <person name="Pagani I."/>
            <person name="Ivanova N."/>
            <person name="Huntemann M."/>
            <person name="Mavromatis K."/>
            <person name="Mikhailova N."/>
            <person name="Pati A."/>
            <person name="Chen A."/>
            <person name="Palaniappan K."/>
            <person name="Land M."/>
            <person name="Hauser L."/>
            <person name="Brambilla E.M."/>
            <person name="Rohde M."/>
            <person name="Verbarg S."/>
            <person name="Goker M."/>
            <person name="Bristow J."/>
            <person name="Eisen J.A."/>
            <person name="Markowitz V."/>
            <person name="Hugenholtz P."/>
            <person name="Kyrpides N.C."/>
            <person name="Klenk H.P."/>
            <person name="Woyke T."/>
        </authorList>
    </citation>
    <scope>NUCLEOTIDE SEQUENCE [LARGE SCALE GENOMIC DNA]</scope>
    <source>
        <strain evidence="2">ATCC 27775 / DSM 1100 / LMG 10767 / O</strain>
    </source>
</reference>
<protein>
    <recommendedName>
        <fullName evidence="3">DUF2480 family protein</fullName>
    </recommendedName>
</protein>
<dbReference type="RefSeq" id="WP_013766691.1">
    <property type="nucleotide sequence ID" value="NC_015510.1"/>
</dbReference>
<evidence type="ECO:0000313" key="1">
    <source>
        <dbReference type="EMBL" id="AEE52153.1"/>
    </source>
</evidence>
<evidence type="ECO:0000313" key="2">
    <source>
        <dbReference type="Proteomes" id="UP000008461"/>
    </source>
</evidence>
<reference key="2">
    <citation type="submission" date="2011-04" db="EMBL/GenBank/DDBJ databases">
        <title>Complete sequence of chromosome of Haliscomenobacter hydrossis DSM 1100.</title>
        <authorList>
            <consortium name="US DOE Joint Genome Institute (JGI-PGF)"/>
            <person name="Lucas S."/>
            <person name="Han J."/>
            <person name="Lapidus A."/>
            <person name="Bruce D."/>
            <person name="Goodwin L."/>
            <person name="Pitluck S."/>
            <person name="Peters L."/>
            <person name="Kyrpides N."/>
            <person name="Mavromatis K."/>
            <person name="Ivanova N."/>
            <person name="Ovchinnikova G."/>
            <person name="Pagani I."/>
            <person name="Daligault H."/>
            <person name="Detter J.C."/>
            <person name="Han C."/>
            <person name="Land M."/>
            <person name="Hauser L."/>
            <person name="Markowitz V."/>
            <person name="Cheng J.-F."/>
            <person name="Hugenholtz P."/>
            <person name="Woyke T."/>
            <person name="Wu D."/>
            <person name="Verbarg S."/>
            <person name="Frueling A."/>
            <person name="Brambilla E."/>
            <person name="Klenk H.-P."/>
            <person name="Eisen J.A."/>
        </authorList>
    </citation>
    <scope>NUCLEOTIDE SEQUENCE</scope>
    <source>
        <strain>DSM 1100</strain>
    </source>
</reference>
<proteinExistence type="predicted"/>
<dbReference type="Proteomes" id="UP000008461">
    <property type="component" value="Chromosome"/>
</dbReference>
<dbReference type="AlphaFoldDB" id="F4KPQ3"/>
<name>F4KPQ3_HALH1</name>
<accession>F4KPQ3</accession>
<dbReference type="HOGENOM" id="CLU_1575646_0_0_10"/>
<dbReference type="InterPro" id="IPR018914">
    <property type="entry name" value="DUF2480"/>
</dbReference>
<gene>
    <name evidence="1" type="ordered locus">Halhy_4309</name>
</gene>
<dbReference type="KEGG" id="hhy:Halhy_4309"/>
<dbReference type="eggNOG" id="ENOG502ZBK6">
    <property type="taxonomic scope" value="Bacteria"/>
</dbReference>
<keyword evidence="2" id="KW-1185">Reference proteome</keyword>
<sequence>MEEMLVNRVANSGLTTINLEDFFPTGEIAHFDLVDYLFMGLILKEKDFREALKNHDWTQYQGKVLLVYCSNDSIIPVWAYMLVATYAEPFAKDIFQGDQETYYKAAYNRALSHIDPASYAGQRIVIKGCSDKPVPPAAYLELTRVLKPHVQSIMYGEPCSTVPIYKRKS</sequence>
<organism evidence="1 2">
    <name type="scientific">Haliscomenobacter hydrossis (strain ATCC 27775 / DSM 1100 / LMG 10767 / O)</name>
    <dbReference type="NCBI Taxonomy" id="760192"/>
    <lineage>
        <taxon>Bacteria</taxon>
        <taxon>Pseudomonadati</taxon>
        <taxon>Bacteroidota</taxon>
        <taxon>Saprospiria</taxon>
        <taxon>Saprospirales</taxon>
        <taxon>Haliscomenobacteraceae</taxon>
        <taxon>Haliscomenobacter</taxon>
    </lineage>
</organism>
<dbReference type="STRING" id="760192.Halhy_4309"/>
<evidence type="ECO:0008006" key="3">
    <source>
        <dbReference type="Google" id="ProtNLM"/>
    </source>
</evidence>
<dbReference type="Pfam" id="PF10652">
    <property type="entry name" value="DUF2480"/>
    <property type="match status" value="1"/>
</dbReference>
<dbReference type="EMBL" id="CP002691">
    <property type="protein sequence ID" value="AEE52153.1"/>
    <property type="molecule type" value="Genomic_DNA"/>
</dbReference>
<dbReference type="OrthoDB" id="9803040at2"/>